<evidence type="ECO:0000313" key="1">
    <source>
        <dbReference type="EMBL" id="KAI8669670.1"/>
    </source>
</evidence>
<proteinExistence type="predicted"/>
<accession>A0ACC0QYS0</accession>
<name>A0ACC0QYS0_9HYPO</name>
<dbReference type="EMBL" id="CM046507">
    <property type="protein sequence ID" value="KAI8669670.1"/>
    <property type="molecule type" value="Genomic_DNA"/>
</dbReference>
<comment type="caution">
    <text evidence="1">The sequence shown here is derived from an EMBL/GenBank/DDBJ whole genome shotgun (WGS) entry which is preliminary data.</text>
</comment>
<dbReference type="Proteomes" id="UP001065298">
    <property type="component" value="Chromosome 5"/>
</dbReference>
<organism evidence="1 2">
    <name type="scientific">Fusarium keratoplasticum</name>
    <dbReference type="NCBI Taxonomy" id="1328300"/>
    <lineage>
        <taxon>Eukaryota</taxon>
        <taxon>Fungi</taxon>
        <taxon>Dikarya</taxon>
        <taxon>Ascomycota</taxon>
        <taxon>Pezizomycotina</taxon>
        <taxon>Sordariomycetes</taxon>
        <taxon>Hypocreomycetidae</taxon>
        <taxon>Hypocreales</taxon>
        <taxon>Nectriaceae</taxon>
        <taxon>Fusarium</taxon>
        <taxon>Fusarium solani species complex</taxon>
    </lineage>
</organism>
<sequence length="573" mass="66012">MALAALGGHAASSWASLGIALTSDSLNMSMADHVIRVQADLGELGEFYNIDIAPRRYEALETYYENELELLTKINFDKLDQEGKVDYIMLRTFHTRQLNNLDLQKASQEKFYPLLPFADDLIGLLEARQDVEPMKAKETAKTLNDITKSISEVQTKVEGGKFNVTETTGYLASKAIKGLLEHFAEWFTFYSTYDPLFDFWVTTPWQTANSTLGAYLTIVETKLAGMNQKNGKDAIIGEPIGRKGLEVELEAEMIPYTPEELIEIGNQEFEWCEKEMIKQSEAMGYGKDWKKALDHVKNDYMDPGKQTELVRELVVEGSLFVTERDLVTVPPLANSTWRMSMIEAERQKVSPFFLGGPTIQVSYPVVSMEHDLKLMVMRGNNKHFARATAFHEMFPGHRLQLYMADRYNSHRRYIFDTPFFVEGWALYWEMLFYARDDFHHSPEGRIGALWWRMHRCLRIIFSLKFHLGEMTAQEAVDLLVDRIAHERSNAEGEVRRSVEGSYSPLYQAGYMLGALQLWKLREMVVDTKELSEKEYHDAILKTGMLPIEMVKALITGDELSRDFKPEWKFYDFD</sequence>
<evidence type="ECO:0000313" key="2">
    <source>
        <dbReference type="Proteomes" id="UP001065298"/>
    </source>
</evidence>
<protein>
    <submittedName>
        <fullName evidence="1">Uncharacterized protein</fullName>
    </submittedName>
</protein>
<gene>
    <name evidence="1" type="ORF">NCS57_00782900</name>
</gene>
<reference evidence="1" key="1">
    <citation type="submission" date="2022-06" db="EMBL/GenBank/DDBJ databases">
        <title>Fusarium solani species complex genomes reveal bases of compartmentalisation and animal pathogenesis.</title>
        <authorList>
            <person name="Tsai I.J."/>
        </authorList>
    </citation>
    <scope>NUCLEOTIDE SEQUENCE</scope>
    <source>
        <strain evidence="1">Fu6.1</strain>
    </source>
</reference>
<keyword evidence="2" id="KW-1185">Reference proteome</keyword>